<dbReference type="InterPro" id="IPR013783">
    <property type="entry name" value="Ig-like_fold"/>
</dbReference>
<dbReference type="Gene3D" id="2.60.40.10">
    <property type="entry name" value="Immunoglobulins"/>
    <property type="match status" value="1"/>
</dbReference>
<proteinExistence type="predicted"/>
<dbReference type="Proteomes" id="UP000288216">
    <property type="component" value="Unassembled WGS sequence"/>
</dbReference>
<accession>A0A401P3F0</accession>
<organism evidence="2 3">
    <name type="scientific">Scyliorhinus torazame</name>
    <name type="common">Cloudy catshark</name>
    <name type="synonym">Catulus torazame</name>
    <dbReference type="NCBI Taxonomy" id="75743"/>
    <lineage>
        <taxon>Eukaryota</taxon>
        <taxon>Metazoa</taxon>
        <taxon>Chordata</taxon>
        <taxon>Craniata</taxon>
        <taxon>Vertebrata</taxon>
        <taxon>Chondrichthyes</taxon>
        <taxon>Elasmobranchii</taxon>
        <taxon>Galeomorphii</taxon>
        <taxon>Galeoidea</taxon>
        <taxon>Carcharhiniformes</taxon>
        <taxon>Scyliorhinidae</taxon>
        <taxon>Scyliorhinus</taxon>
    </lineage>
</organism>
<reference evidence="2 3" key="1">
    <citation type="journal article" date="2018" name="Nat. Ecol. Evol.">
        <title>Shark genomes provide insights into elasmobranch evolution and the origin of vertebrates.</title>
        <authorList>
            <person name="Hara Y"/>
            <person name="Yamaguchi K"/>
            <person name="Onimaru K"/>
            <person name="Kadota M"/>
            <person name="Koyanagi M"/>
            <person name="Keeley SD"/>
            <person name="Tatsumi K"/>
            <person name="Tanaka K"/>
            <person name="Motone F"/>
            <person name="Kageyama Y"/>
            <person name="Nozu R"/>
            <person name="Adachi N"/>
            <person name="Nishimura O"/>
            <person name="Nakagawa R"/>
            <person name="Tanegashima C"/>
            <person name="Kiyatake I"/>
            <person name="Matsumoto R"/>
            <person name="Murakumo K"/>
            <person name="Nishida K"/>
            <person name="Terakita A"/>
            <person name="Kuratani S"/>
            <person name="Sato K"/>
            <person name="Hyodo S Kuraku.S."/>
        </authorList>
    </citation>
    <scope>NUCLEOTIDE SEQUENCE [LARGE SCALE GENOMIC DNA]</scope>
</reference>
<keyword evidence="3" id="KW-1185">Reference proteome</keyword>
<gene>
    <name evidence="2" type="ORF">scyTo_0000758</name>
</gene>
<dbReference type="EMBL" id="BFAA01000154">
    <property type="protein sequence ID" value="GCB67669.1"/>
    <property type="molecule type" value="Genomic_DNA"/>
</dbReference>
<evidence type="ECO:0000259" key="1">
    <source>
        <dbReference type="PROSITE" id="PS50853"/>
    </source>
</evidence>
<dbReference type="InterPro" id="IPR036116">
    <property type="entry name" value="FN3_sf"/>
</dbReference>
<name>A0A401P3F0_SCYTO</name>
<dbReference type="InterPro" id="IPR003961">
    <property type="entry name" value="FN3_dom"/>
</dbReference>
<dbReference type="Pfam" id="PF00041">
    <property type="entry name" value="fn3"/>
    <property type="match status" value="1"/>
</dbReference>
<dbReference type="AlphaFoldDB" id="A0A401P3F0"/>
<dbReference type="PROSITE" id="PS50853">
    <property type="entry name" value="FN3"/>
    <property type="match status" value="1"/>
</dbReference>
<dbReference type="OrthoDB" id="8900595at2759"/>
<sequence length="119" mass="13383">MEANGKITGYSLFYTIEKNAPIDEWAMESVSGDRLTHQILDLNLDTVYYFRIQGRNAKGLGPLSDPILFKTPKVEHPDKMANDQAILQGHMQKGIAIPEVINLINEVPLSRILCLMSKK</sequence>
<protein>
    <recommendedName>
        <fullName evidence="1">Fibronectin type-III domain-containing protein</fullName>
    </recommendedName>
</protein>
<feature type="domain" description="Fibronectin type-III" evidence="1">
    <location>
        <begin position="1"/>
        <end position="74"/>
    </location>
</feature>
<dbReference type="CDD" id="cd00063">
    <property type="entry name" value="FN3"/>
    <property type="match status" value="1"/>
</dbReference>
<comment type="caution">
    <text evidence="2">The sequence shown here is derived from an EMBL/GenBank/DDBJ whole genome shotgun (WGS) entry which is preliminary data.</text>
</comment>
<dbReference type="SUPFAM" id="SSF49265">
    <property type="entry name" value="Fibronectin type III"/>
    <property type="match status" value="1"/>
</dbReference>
<evidence type="ECO:0000313" key="3">
    <source>
        <dbReference type="Proteomes" id="UP000288216"/>
    </source>
</evidence>
<evidence type="ECO:0000313" key="2">
    <source>
        <dbReference type="EMBL" id="GCB67669.1"/>
    </source>
</evidence>
<dbReference type="STRING" id="75743.A0A401P3F0"/>